<evidence type="ECO:0000256" key="1">
    <source>
        <dbReference type="ARBA" id="ARBA00019186"/>
    </source>
</evidence>
<evidence type="ECO:0000256" key="2">
    <source>
        <dbReference type="ARBA" id="ARBA00023186"/>
    </source>
</evidence>
<organism evidence="4 5">
    <name type="scientific">Paratrimastix pyriformis</name>
    <dbReference type="NCBI Taxonomy" id="342808"/>
    <lineage>
        <taxon>Eukaryota</taxon>
        <taxon>Metamonada</taxon>
        <taxon>Preaxostyla</taxon>
        <taxon>Paratrimastigidae</taxon>
        <taxon>Paratrimastix</taxon>
    </lineage>
</organism>
<gene>
    <name evidence="4" type="ORF">PAPYR_3511</name>
</gene>
<reference evidence="4" key="1">
    <citation type="journal article" date="2022" name="bioRxiv">
        <title>Genomics of Preaxostyla Flagellates Illuminates Evolutionary Transitions and the Path Towards Mitochondrial Loss.</title>
        <authorList>
            <person name="Novak L.V.F."/>
            <person name="Treitli S.C."/>
            <person name="Pyrih J."/>
            <person name="Halakuc P."/>
            <person name="Pipaliya S.V."/>
            <person name="Vacek V."/>
            <person name="Brzon O."/>
            <person name="Soukal P."/>
            <person name="Eme L."/>
            <person name="Dacks J.B."/>
            <person name="Karnkowska A."/>
            <person name="Elias M."/>
            <person name="Hampl V."/>
        </authorList>
    </citation>
    <scope>NUCLEOTIDE SEQUENCE</scope>
    <source>
        <strain evidence="4">RCP-MX</strain>
    </source>
</reference>
<dbReference type="EMBL" id="JAPMOS010000013">
    <property type="protein sequence ID" value="KAJ4460464.1"/>
    <property type="molecule type" value="Genomic_DNA"/>
</dbReference>
<name>A0ABQ8UMR0_9EUKA</name>
<dbReference type="PANTHER" id="PTHR12970">
    <property type="entry name" value="PROTEASOME ASSEMBLY CHAPERONE 2"/>
    <property type="match status" value="1"/>
</dbReference>
<dbReference type="Gene3D" id="3.40.50.10900">
    <property type="entry name" value="PAC-like subunit"/>
    <property type="match status" value="1"/>
</dbReference>
<keyword evidence="5" id="KW-1185">Reference proteome</keyword>
<evidence type="ECO:0000313" key="4">
    <source>
        <dbReference type="EMBL" id="KAJ4460464.1"/>
    </source>
</evidence>
<dbReference type="InterPro" id="IPR019151">
    <property type="entry name" value="Proteasome_assmbl_chaperone_2"/>
</dbReference>
<comment type="similarity">
    <text evidence="3">Belongs to the PSMG2 family.</text>
</comment>
<evidence type="ECO:0000313" key="5">
    <source>
        <dbReference type="Proteomes" id="UP001141327"/>
    </source>
</evidence>
<dbReference type="PANTHER" id="PTHR12970:SF1">
    <property type="entry name" value="PROTEASOME ASSEMBLY CHAPERONE 2"/>
    <property type="match status" value="1"/>
</dbReference>
<protein>
    <recommendedName>
        <fullName evidence="1">Proteasome assembly chaperone 2</fullName>
    </recommendedName>
</protein>
<accession>A0ABQ8UMR0</accession>
<dbReference type="GO" id="GO:0000502">
    <property type="term" value="C:proteasome complex"/>
    <property type="evidence" value="ECO:0007669"/>
    <property type="project" value="UniProtKB-KW"/>
</dbReference>
<comment type="caution">
    <text evidence="4">The sequence shown here is derived from an EMBL/GenBank/DDBJ whole genome shotgun (WGS) entry which is preliminary data.</text>
</comment>
<dbReference type="InterPro" id="IPR016562">
    <property type="entry name" value="Proteasome_assmbl_chp_2_euk"/>
</dbReference>
<dbReference type="InterPro" id="IPR038389">
    <property type="entry name" value="PSMG2_sf"/>
</dbReference>
<dbReference type="Proteomes" id="UP001141327">
    <property type="component" value="Unassembled WGS sequence"/>
</dbReference>
<keyword evidence="2" id="KW-0143">Chaperone</keyword>
<dbReference type="Pfam" id="PF09754">
    <property type="entry name" value="PAC2"/>
    <property type="match status" value="1"/>
</dbReference>
<keyword evidence="4" id="KW-0647">Proteasome</keyword>
<proteinExistence type="inferred from homology"/>
<sequence length="350" mass="36516">MPFFCSDVPLPTELFATSTLCLPAISSGSVGQLACDLLISTFQMTHIGYIDSQYLTPLVGGDPFTRPDAPTRLALCCEVYHAPDRQLVVIQQRAAPMKVRPAGTWNSIITPFGPGEQGCSAAFSEQLMGWVRAAGFRAVIVLTGADLSFRQPDQLAEPGKRYICTSTFPEPLRQRMGLLGWAPLEQYQRFHQVPRGSGNFGALLEAALGHPVEPTPGPRAGGPADGAEEVTLMYELAPHYPTHPPPVRASPSSCGPPSAAASGVVLLQGAAPTAGDAPKAGGAGGVPGGPEVPLCGVVYFCGEGPAHEQACALADHARLLVAATCPEAVAWAPPPSWAPPHFAHGSIFGA</sequence>
<evidence type="ECO:0000256" key="3">
    <source>
        <dbReference type="ARBA" id="ARBA00025745"/>
    </source>
</evidence>